<dbReference type="InterPro" id="IPR004045">
    <property type="entry name" value="Glutathione_S-Trfase_N"/>
</dbReference>
<dbReference type="EC" id="2.5.1.18" evidence="3"/>
<keyword evidence="4" id="KW-0808">Transferase</keyword>
<evidence type="ECO:0000256" key="5">
    <source>
        <dbReference type="ARBA" id="ARBA00047960"/>
    </source>
</evidence>
<keyword evidence="8" id="KW-1185">Reference proteome</keyword>
<reference evidence="7 8" key="1">
    <citation type="submission" date="2021-06" db="EMBL/GenBank/DDBJ databases">
        <title>Caerostris darwini draft genome.</title>
        <authorList>
            <person name="Kono N."/>
            <person name="Arakawa K."/>
        </authorList>
    </citation>
    <scope>NUCLEOTIDE SEQUENCE [LARGE SCALE GENOMIC DNA]</scope>
</reference>
<evidence type="ECO:0000256" key="3">
    <source>
        <dbReference type="ARBA" id="ARBA00012452"/>
    </source>
</evidence>
<name>A0AAV4NAZ2_9ARAC</name>
<comment type="function">
    <text evidence="1">Conjugation of reduced glutathione to a wide number of exogenous and endogenous hydrophobic electrophiles.</text>
</comment>
<dbReference type="Gene3D" id="1.20.1050.130">
    <property type="match status" value="2"/>
</dbReference>
<evidence type="ECO:0000313" key="7">
    <source>
        <dbReference type="EMBL" id="GIX81999.1"/>
    </source>
</evidence>
<dbReference type="PROSITE" id="PS50404">
    <property type="entry name" value="GST_NTER"/>
    <property type="match status" value="1"/>
</dbReference>
<evidence type="ECO:0000256" key="2">
    <source>
        <dbReference type="ARBA" id="ARBA00005861"/>
    </source>
</evidence>
<proteinExistence type="inferred from homology"/>
<evidence type="ECO:0000256" key="4">
    <source>
        <dbReference type="ARBA" id="ARBA00022679"/>
    </source>
</evidence>
<protein>
    <recommendedName>
        <fullName evidence="3">glutathione transferase</fullName>
        <ecNumber evidence="3">2.5.1.18</ecNumber>
    </recommendedName>
</protein>
<dbReference type="InterPro" id="IPR036282">
    <property type="entry name" value="Glutathione-S-Trfase_C_sf"/>
</dbReference>
<dbReference type="PANTHER" id="PTHR11571">
    <property type="entry name" value="GLUTATHIONE S-TRANSFERASE"/>
    <property type="match status" value="1"/>
</dbReference>
<dbReference type="AlphaFoldDB" id="A0AAV4NAZ2"/>
<sequence length="221" mass="26460">MKWLSRFRFSLVNVRAYSLTSSEMVKPILGYWNKRGRVEPIRYLLHYKNVDFEDKRYIFGKDEWKKVKFTLGFDFPNLPYYIDGDTKLTQSVAILRYLAGKYDLDGKDEKQKLRIIVAEQQSIDFREALRRFVNREDYDSARDEFIKTTIPAMFKMWVKFPWRPLFHAKTFDYFPTLKSYHSRIKDLPGVQKYLNSDSFRQWPIFNPQAKFGGSGEEPKQA</sequence>
<dbReference type="SFLD" id="SFLDS00019">
    <property type="entry name" value="Glutathione_Transferase_(cytos"/>
    <property type="match status" value="1"/>
</dbReference>
<accession>A0AAV4NAZ2</accession>
<feature type="domain" description="GST N-terminal" evidence="6">
    <location>
        <begin position="25"/>
        <end position="106"/>
    </location>
</feature>
<dbReference type="PANTHER" id="PTHR11571:SF222">
    <property type="entry name" value="GLUTATHIONE TRANSFERASE"/>
    <property type="match status" value="1"/>
</dbReference>
<dbReference type="SUPFAM" id="SSF52833">
    <property type="entry name" value="Thioredoxin-like"/>
    <property type="match status" value="1"/>
</dbReference>
<dbReference type="Pfam" id="PF02798">
    <property type="entry name" value="GST_N"/>
    <property type="match status" value="1"/>
</dbReference>
<evidence type="ECO:0000313" key="8">
    <source>
        <dbReference type="Proteomes" id="UP001054837"/>
    </source>
</evidence>
<dbReference type="GO" id="GO:0004364">
    <property type="term" value="F:glutathione transferase activity"/>
    <property type="evidence" value="ECO:0007669"/>
    <property type="project" value="UniProtKB-EC"/>
</dbReference>
<dbReference type="Proteomes" id="UP001054837">
    <property type="component" value="Unassembled WGS sequence"/>
</dbReference>
<organism evidence="7 8">
    <name type="scientific">Caerostris darwini</name>
    <dbReference type="NCBI Taxonomy" id="1538125"/>
    <lineage>
        <taxon>Eukaryota</taxon>
        <taxon>Metazoa</taxon>
        <taxon>Ecdysozoa</taxon>
        <taxon>Arthropoda</taxon>
        <taxon>Chelicerata</taxon>
        <taxon>Arachnida</taxon>
        <taxon>Araneae</taxon>
        <taxon>Araneomorphae</taxon>
        <taxon>Entelegynae</taxon>
        <taxon>Araneoidea</taxon>
        <taxon>Araneidae</taxon>
        <taxon>Caerostris</taxon>
    </lineage>
</organism>
<dbReference type="InterPro" id="IPR036249">
    <property type="entry name" value="Thioredoxin-like_sf"/>
</dbReference>
<evidence type="ECO:0000256" key="1">
    <source>
        <dbReference type="ARBA" id="ARBA00003701"/>
    </source>
</evidence>
<comment type="catalytic activity">
    <reaction evidence="5">
        <text>RX + glutathione = an S-substituted glutathione + a halide anion + H(+)</text>
        <dbReference type="Rhea" id="RHEA:16437"/>
        <dbReference type="ChEBI" id="CHEBI:15378"/>
        <dbReference type="ChEBI" id="CHEBI:16042"/>
        <dbReference type="ChEBI" id="CHEBI:17792"/>
        <dbReference type="ChEBI" id="CHEBI:57925"/>
        <dbReference type="ChEBI" id="CHEBI:90779"/>
        <dbReference type="EC" id="2.5.1.18"/>
    </reaction>
</comment>
<gene>
    <name evidence="7" type="ORF">CDAR_70241</name>
</gene>
<dbReference type="SUPFAM" id="SSF47616">
    <property type="entry name" value="GST C-terminal domain-like"/>
    <property type="match status" value="1"/>
</dbReference>
<dbReference type="GO" id="GO:0006749">
    <property type="term" value="P:glutathione metabolic process"/>
    <property type="evidence" value="ECO:0007669"/>
    <property type="project" value="TreeGrafter"/>
</dbReference>
<comment type="caution">
    <text evidence="7">The sequence shown here is derived from an EMBL/GenBank/DDBJ whole genome shotgun (WGS) entry which is preliminary data.</text>
</comment>
<comment type="similarity">
    <text evidence="2">Belongs to the GST superfamily. Mu family.</text>
</comment>
<evidence type="ECO:0000259" key="6">
    <source>
        <dbReference type="PROSITE" id="PS50404"/>
    </source>
</evidence>
<dbReference type="EMBL" id="BPLQ01001460">
    <property type="protein sequence ID" value="GIX81999.1"/>
    <property type="molecule type" value="Genomic_DNA"/>
</dbReference>
<dbReference type="InterPro" id="IPR040079">
    <property type="entry name" value="Glutathione_S-Trfase"/>
</dbReference>
<dbReference type="InterPro" id="IPR050213">
    <property type="entry name" value="GST_superfamily"/>
</dbReference>